<dbReference type="GO" id="GO:0016787">
    <property type="term" value="F:hydrolase activity"/>
    <property type="evidence" value="ECO:0007669"/>
    <property type="project" value="UniProtKB-KW"/>
</dbReference>
<evidence type="ECO:0000259" key="2">
    <source>
        <dbReference type="Pfam" id="PF01551"/>
    </source>
</evidence>
<feature type="region of interest" description="Disordered" evidence="1">
    <location>
        <begin position="124"/>
        <end position="176"/>
    </location>
</feature>
<dbReference type="EC" id="3.4.24.-" evidence="3"/>
<keyword evidence="3" id="KW-0378">Hydrolase</keyword>
<dbReference type="EMBL" id="JBHTAJ010000012">
    <property type="protein sequence ID" value="MFC7179647.1"/>
    <property type="molecule type" value="Genomic_DNA"/>
</dbReference>
<keyword evidence="4" id="KW-1185">Reference proteome</keyword>
<gene>
    <name evidence="3" type="ORF">ACFQMG_08725</name>
</gene>
<proteinExistence type="predicted"/>
<organism evidence="3 4">
    <name type="scientific">Kitasatospora paranensis</name>
    <dbReference type="NCBI Taxonomy" id="258053"/>
    <lineage>
        <taxon>Bacteria</taxon>
        <taxon>Bacillati</taxon>
        <taxon>Actinomycetota</taxon>
        <taxon>Actinomycetes</taxon>
        <taxon>Kitasatosporales</taxon>
        <taxon>Streptomycetaceae</taxon>
        <taxon>Kitasatospora</taxon>
    </lineage>
</organism>
<dbReference type="Gene3D" id="2.70.70.10">
    <property type="entry name" value="Glucose Permease (Domain IIA)"/>
    <property type="match status" value="1"/>
</dbReference>
<sequence length="295" mass="30300">MRTLSDAARRLARSAADTLQSRSATSSVLSGGFRLDAAGLRKHRATVASGGVAALALGALLMPGHAAAQTTVRPTIPGSSVFTAAAAPHQEERLVQVGEPSTYKQPRSASAQDAVGVAHNLAPAEQPQPAQPAAQPQQQAPQQAQPQQPAAPAPQQQSAPGWSSPAPGAPTSNPYHRINHSYAAGFHTGVDFAVRTGTPLVSVGDATVVSAGWAGAYGNQVVLKLSDGHFAQYAHMSKLAVHAGQHVHAGDRVGLSGSTGNSTGPHLHFEIRTANRYGAVIDPIAYLSAHGATNF</sequence>
<protein>
    <submittedName>
        <fullName evidence="3">M23 family metallopeptidase</fullName>
        <ecNumber evidence="3">3.4.24.-</ecNumber>
    </submittedName>
</protein>
<evidence type="ECO:0000313" key="4">
    <source>
        <dbReference type="Proteomes" id="UP001596435"/>
    </source>
</evidence>
<comment type="caution">
    <text evidence="3">The sequence shown here is derived from an EMBL/GenBank/DDBJ whole genome shotgun (WGS) entry which is preliminary data.</text>
</comment>
<dbReference type="PANTHER" id="PTHR21666">
    <property type="entry name" value="PEPTIDASE-RELATED"/>
    <property type="match status" value="1"/>
</dbReference>
<evidence type="ECO:0000313" key="3">
    <source>
        <dbReference type="EMBL" id="MFC7179647.1"/>
    </source>
</evidence>
<name>A0ABW2FTD4_9ACTN</name>
<dbReference type="InterPro" id="IPR016047">
    <property type="entry name" value="M23ase_b-sheet_dom"/>
</dbReference>
<dbReference type="Pfam" id="PF01551">
    <property type="entry name" value="Peptidase_M23"/>
    <property type="match status" value="1"/>
</dbReference>
<dbReference type="RefSeq" id="WP_345706431.1">
    <property type="nucleotide sequence ID" value="NZ_BAABKV010000001.1"/>
</dbReference>
<feature type="domain" description="M23ase beta-sheet core" evidence="2">
    <location>
        <begin position="186"/>
        <end position="275"/>
    </location>
</feature>
<dbReference type="SUPFAM" id="SSF51261">
    <property type="entry name" value="Duplicated hybrid motif"/>
    <property type="match status" value="1"/>
</dbReference>
<dbReference type="InterPro" id="IPR050570">
    <property type="entry name" value="Cell_wall_metabolism_enzyme"/>
</dbReference>
<dbReference type="InterPro" id="IPR011055">
    <property type="entry name" value="Dup_hybrid_motif"/>
</dbReference>
<evidence type="ECO:0000256" key="1">
    <source>
        <dbReference type="SAM" id="MobiDB-lite"/>
    </source>
</evidence>
<dbReference type="PANTHER" id="PTHR21666:SF270">
    <property type="entry name" value="MUREIN HYDROLASE ACTIVATOR ENVC"/>
    <property type="match status" value="1"/>
</dbReference>
<dbReference type="Proteomes" id="UP001596435">
    <property type="component" value="Unassembled WGS sequence"/>
</dbReference>
<feature type="compositionally biased region" description="Low complexity" evidence="1">
    <location>
        <begin position="124"/>
        <end position="170"/>
    </location>
</feature>
<dbReference type="CDD" id="cd12797">
    <property type="entry name" value="M23_peptidase"/>
    <property type="match status" value="1"/>
</dbReference>
<reference evidence="4" key="1">
    <citation type="journal article" date="2019" name="Int. J. Syst. Evol. Microbiol.">
        <title>The Global Catalogue of Microorganisms (GCM) 10K type strain sequencing project: providing services to taxonomists for standard genome sequencing and annotation.</title>
        <authorList>
            <consortium name="The Broad Institute Genomics Platform"/>
            <consortium name="The Broad Institute Genome Sequencing Center for Infectious Disease"/>
            <person name="Wu L."/>
            <person name="Ma J."/>
        </authorList>
    </citation>
    <scope>NUCLEOTIDE SEQUENCE [LARGE SCALE GENOMIC DNA]</scope>
    <source>
        <strain evidence="4">CGMCC 1.12859</strain>
    </source>
</reference>
<accession>A0ABW2FTD4</accession>